<feature type="compositionally biased region" description="Low complexity" evidence="1">
    <location>
        <begin position="116"/>
        <end position="147"/>
    </location>
</feature>
<dbReference type="InParanoid" id="A0A1Y1UKV9"/>
<keyword evidence="3" id="KW-1185">Reference proteome</keyword>
<feature type="compositionally biased region" description="Acidic residues" evidence="1">
    <location>
        <begin position="679"/>
        <end position="690"/>
    </location>
</feature>
<feature type="compositionally biased region" description="Low complexity" evidence="1">
    <location>
        <begin position="219"/>
        <end position="239"/>
    </location>
</feature>
<dbReference type="Proteomes" id="UP000193218">
    <property type="component" value="Unassembled WGS sequence"/>
</dbReference>
<dbReference type="AlphaFoldDB" id="A0A1Y1UKV9"/>
<feature type="compositionally biased region" description="Polar residues" evidence="1">
    <location>
        <begin position="27"/>
        <end position="39"/>
    </location>
</feature>
<evidence type="ECO:0000313" key="3">
    <source>
        <dbReference type="Proteomes" id="UP000193218"/>
    </source>
</evidence>
<evidence type="ECO:0000256" key="1">
    <source>
        <dbReference type="SAM" id="MobiDB-lite"/>
    </source>
</evidence>
<reference evidence="2 3" key="1">
    <citation type="submission" date="2017-03" db="EMBL/GenBank/DDBJ databases">
        <title>Widespread Adenine N6-methylation of Active Genes in Fungi.</title>
        <authorList>
            <consortium name="DOE Joint Genome Institute"/>
            <person name="Mondo S.J."/>
            <person name="Dannebaum R.O."/>
            <person name="Kuo R.C."/>
            <person name="Louie K.B."/>
            <person name="Bewick A.J."/>
            <person name="Labutti K."/>
            <person name="Haridas S."/>
            <person name="Kuo A."/>
            <person name="Salamov A."/>
            <person name="Ahrendt S.R."/>
            <person name="Lau R."/>
            <person name="Bowen B.P."/>
            <person name="Lipzen A."/>
            <person name="Sullivan W."/>
            <person name="Andreopoulos W.B."/>
            <person name="Clum A."/>
            <person name="Lindquist E."/>
            <person name="Daum C."/>
            <person name="Northen T.R."/>
            <person name="Ramamoorthy G."/>
            <person name="Schmitz R.J."/>
            <person name="Gryganskyi A."/>
            <person name="Culley D."/>
            <person name="Magnuson J."/>
            <person name="James T.Y."/>
            <person name="O'Malley M.A."/>
            <person name="Stajich J.E."/>
            <person name="Spatafora J.W."/>
            <person name="Visel A."/>
            <person name="Grigoriev I.V."/>
        </authorList>
    </citation>
    <scope>NUCLEOTIDE SEQUENCE [LARGE SCALE GENOMIC DNA]</scope>
    <source>
        <strain evidence="2 3">NRRL Y-17943</strain>
    </source>
</reference>
<feature type="compositionally biased region" description="Polar residues" evidence="1">
    <location>
        <begin position="157"/>
        <end position="171"/>
    </location>
</feature>
<proteinExistence type="predicted"/>
<organism evidence="2 3">
    <name type="scientific">Kockovaella imperatae</name>
    <dbReference type="NCBI Taxonomy" id="4999"/>
    <lineage>
        <taxon>Eukaryota</taxon>
        <taxon>Fungi</taxon>
        <taxon>Dikarya</taxon>
        <taxon>Basidiomycota</taxon>
        <taxon>Agaricomycotina</taxon>
        <taxon>Tremellomycetes</taxon>
        <taxon>Tremellales</taxon>
        <taxon>Cuniculitremaceae</taxon>
        <taxon>Kockovaella</taxon>
    </lineage>
</organism>
<name>A0A1Y1UKV9_9TREE</name>
<feature type="region of interest" description="Disordered" evidence="1">
    <location>
        <begin position="460"/>
        <end position="479"/>
    </location>
</feature>
<dbReference type="RefSeq" id="XP_021872099.1">
    <property type="nucleotide sequence ID" value="XM_022015218.1"/>
</dbReference>
<feature type="compositionally biased region" description="Basic and acidic residues" evidence="1">
    <location>
        <begin position="15"/>
        <end position="26"/>
    </location>
</feature>
<evidence type="ECO:0008006" key="4">
    <source>
        <dbReference type="Google" id="ProtNLM"/>
    </source>
</evidence>
<feature type="region of interest" description="Disordered" evidence="1">
    <location>
        <begin position="108"/>
        <end position="338"/>
    </location>
</feature>
<feature type="region of interest" description="Disordered" evidence="1">
    <location>
        <begin position="671"/>
        <end position="709"/>
    </location>
</feature>
<gene>
    <name evidence="2" type="ORF">BD324DRAFT_619869</name>
</gene>
<dbReference type="OrthoDB" id="3366352at2759"/>
<comment type="caution">
    <text evidence="2">The sequence shown here is derived from an EMBL/GenBank/DDBJ whole genome shotgun (WGS) entry which is preliminary data.</text>
</comment>
<dbReference type="EMBL" id="NBSH01000004">
    <property type="protein sequence ID" value="ORX38177.1"/>
    <property type="molecule type" value="Genomic_DNA"/>
</dbReference>
<sequence>MHMDVDVGSGLGSEEDIHQWKSHQADVNRSNSSQNTDSTILPRGGRGRPVFDEDSSVQELVHQESRHSCTSTASHYQAQTFEPNTYLLSSHLDKSQAFLTALDPGGARQYRQRADSAAPASQISSVSSSRSRRPSSLSIRSSVHSPPAYSPYRIPLPTSSARSTIMTQQQDIGEGGAEPPIVRSGKIPLDEPSTPVRLSASSSSDKRINSMDLPATPRSAVSVSSSPALASPSGSMSLSNRRKKAPPSFPSSPRQDVPPVSASHLQISQRTRSGLSSPPIPRTDSPTSQSLPLLTPAILKVPTTPISSPAFNRSGYGHPLPRRGSHNGLPPIRGTRSPHSPYFHLGAGSPLPPIPLSASAPSPQRTPVPLAPRSQAGLTEQAEVRKVSQAWVVRSLQQNAPKVWYSPETTDCRIVVPLWSTLAARKKSKAETLQNAAQEAIVTDASEAVNVDVSGVRPSLDTGDSFHSNQPGKTYWPPTPEGVAHIDATREGMAQGREDVVSSHIVKRGRRGSLPERDQIPVLVFPLHKDYLVTQSKLFRRLFSSTSSQLDLPIPNDIPSMRRSVSDSAAGPVSSDPCTAADGKFKGAKILPTPQGEPTAIYMPMPDPGAFGVIVHWLYWGDQKAVEMALSQGIIDWQGLVHNIDYLDLDDNIKRIVGKWWRKWVKTESQNGSRRSGNEYDEDEEAEEEKDVVREGSNMDADDDDKSDIMVIKGEVEDDMVEGFQNL</sequence>
<dbReference type="GeneID" id="33557026"/>
<feature type="region of interest" description="Disordered" evidence="1">
    <location>
        <begin position="1"/>
        <end position="73"/>
    </location>
</feature>
<feature type="compositionally biased region" description="Polar residues" evidence="1">
    <location>
        <begin position="263"/>
        <end position="276"/>
    </location>
</feature>
<accession>A0A1Y1UKV9</accession>
<protein>
    <recommendedName>
        <fullName evidence="4">BTB domain-containing protein</fullName>
    </recommendedName>
</protein>
<evidence type="ECO:0000313" key="2">
    <source>
        <dbReference type="EMBL" id="ORX38177.1"/>
    </source>
</evidence>